<feature type="compositionally biased region" description="Polar residues" evidence="1">
    <location>
        <begin position="224"/>
        <end position="238"/>
    </location>
</feature>
<evidence type="ECO:0000256" key="2">
    <source>
        <dbReference type="SAM" id="Phobius"/>
    </source>
</evidence>
<dbReference type="Proteomes" id="UP000078546">
    <property type="component" value="Unassembled WGS sequence"/>
</dbReference>
<sequence length="342" mass="39562">MTHIDIDDPDVTSISHYRKLDSFYSKYGDKEECKLLAQKFGTYPGIYDFCISLTGNLLMINTLKGLSTYGMDPCLYLNCWIYDRVINIDEKLTSEHVASIFSSILPYWKSYGAEGKCNIDFVTYWNRDNFIKIKNLYDYALNYRMIVYELNKSKYECSEKYADYINNSRSMFERVKGECTDYYVKPHCIALKYINDVFKENELSNLRCNTVKEKTAQGAEEGNPGQTFSASAHQNESYKQTREQPGQLYGGSTEVLGYEVGNELISPTNGITIVVPILGCLLISFILYKFTPFGTWLYRRFLKKKLIGTNIDEEAARELLENPYDNMEENIHVNKHHIGYHA</sequence>
<evidence type="ECO:0000256" key="1">
    <source>
        <dbReference type="SAM" id="MobiDB-lite"/>
    </source>
</evidence>
<organism evidence="3 4">
    <name type="scientific">Plasmodium ovale curtisi</name>
    <dbReference type="NCBI Taxonomy" id="864141"/>
    <lineage>
        <taxon>Eukaryota</taxon>
        <taxon>Sar</taxon>
        <taxon>Alveolata</taxon>
        <taxon>Apicomplexa</taxon>
        <taxon>Aconoidasida</taxon>
        <taxon>Haemosporida</taxon>
        <taxon>Plasmodiidae</taxon>
        <taxon>Plasmodium</taxon>
        <taxon>Plasmodium (Plasmodium)</taxon>
    </lineage>
</organism>
<dbReference type="EMBL" id="FLQV01001495">
    <property type="protein sequence ID" value="SBS99745.1"/>
    <property type="molecule type" value="Genomic_DNA"/>
</dbReference>
<evidence type="ECO:0000313" key="4">
    <source>
        <dbReference type="Proteomes" id="UP000078546"/>
    </source>
</evidence>
<keyword evidence="2" id="KW-0472">Membrane</keyword>
<gene>
    <name evidence="3" type="ORF">POVCU1_054780</name>
</gene>
<name>A0A1A8X3C5_PLAOA</name>
<dbReference type="Pfam" id="PF05795">
    <property type="entry name" value="Plasmodium_Vir"/>
    <property type="match status" value="1"/>
</dbReference>
<proteinExistence type="predicted"/>
<feature type="region of interest" description="Disordered" evidence="1">
    <location>
        <begin position="215"/>
        <end position="248"/>
    </location>
</feature>
<protein>
    <submittedName>
        <fullName evidence="3">PIR Superfamily Protein</fullName>
    </submittedName>
</protein>
<evidence type="ECO:0000313" key="3">
    <source>
        <dbReference type="EMBL" id="SBS99745.1"/>
    </source>
</evidence>
<keyword evidence="2" id="KW-0812">Transmembrane</keyword>
<feature type="transmembrane region" description="Helical" evidence="2">
    <location>
        <begin position="273"/>
        <end position="298"/>
    </location>
</feature>
<accession>A0A1A8X3C5</accession>
<dbReference type="AlphaFoldDB" id="A0A1A8X3C5"/>
<reference evidence="4" key="1">
    <citation type="submission" date="2016-05" db="EMBL/GenBank/DDBJ databases">
        <authorList>
            <person name="Naeem Raeece"/>
        </authorList>
    </citation>
    <scope>NUCLEOTIDE SEQUENCE [LARGE SCALE GENOMIC DNA]</scope>
</reference>
<dbReference type="InterPro" id="IPR008780">
    <property type="entry name" value="Plasmodium_Vir"/>
</dbReference>
<keyword evidence="2" id="KW-1133">Transmembrane helix</keyword>